<dbReference type="Proteomes" id="UP000250235">
    <property type="component" value="Unassembled WGS sequence"/>
</dbReference>
<evidence type="ECO:0000313" key="3">
    <source>
        <dbReference type="EMBL" id="KZV54059.1"/>
    </source>
</evidence>
<evidence type="ECO:0000256" key="2">
    <source>
        <dbReference type="SAM" id="SignalP"/>
    </source>
</evidence>
<keyword evidence="2" id="KW-0732">Signal</keyword>
<reference evidence="3 4" key="1">
    <citation type="journal article" date="2015" name="Proc. Natl. Acad. Sci. U.S.A.">
        <title>The resurrection genome of Boea hygrometrica: A blueprint for survival of dehydration.</title>
        <authorList>
            <person name="Xiao L."/>
            <person name="Yang G."/>
            <person name="Zhang L."/>
            <person name="Yang X."/>
            <person name="Zhao S."/>
            <person name="Ji Z."/>
            <person name="Zhou Q."/>
            <person name="Hu M."/>
            <person name="Wang Y."/>
            <person name="Chen M."/>
            <person name="Xu Y."/>
            <person name="Jin H."/>
            <person name="Xiao X."/>
            <person name="Hu G."/>
            <person name="Bao F."/>
            <person name="Hu Y."/>
            <person name="Wan P."/>
            <person name="Li L."/>
            <person name="Deng X."/>
            <person name="Kuang T."/>
            <person name="Xiang C."/>
            <person name="Zhu J.K."/>
            <person name="Oliver M.J."/>
            <person name="He Y."/>
        </authorList>
    </citation>
    <scope>NUCLEOTIDE SEQUENCE [LARGE SCALE GENOMIC DNA]</scope>
    <source>
        <strain evidence="4">cv. XS01</strain>
    </source>
</reference>
<dbReference type="EMBL" id="KQ989645">
    <property type="protein sequence ID" value="KZV54059.1"/>
    <property type="molecule type" value="Genomic_DNA"/>
</dbReference>
<evidence type="ECO:0000256" key="1">
    <source>
        <dbReference type="SAM" id="MobiDB-lite"/>
    </source>
</evidence>
<proteinExistence type="predicted"/>
<keyword evidence="4" id="KW-1185">Reference proteome</keyword>
<organism evidence="3 4">
    <name type="scientific">Dorcoceras hygrometricum</name>
    <dbReference type="NCBI Taxonomy" id="472368"/>
    <lineage>
        <taxon>Eukaryota</taxon>
        <taxon>Viridiplantae</taxon>
        <taxon>Streptophyta</taxon>
        <taxon>Embryophyta</taxon>
        <taxon>Tracheophyta</taxon>
        <taxon>Spermatophyta</taxon>
        <taxon>Magnoliopsida</taxon>
        <taxon>eudicotyledons</taxon>
        <taxon>Gunneridae</taxon>
        <taxon>Pentapetalae</taxon>
        <taxon>asterids</taxon>
        <taxon>lamiids</taxon>
        <taxon>Lamiales</taxon>
        <taxon>Gesneriaceae</taxon>
        <taxon>Didymocarpoideae</taxon>
        <taxon>Trichosporeae</taxon>
        <taxon>Loxocarpinae</taxon>
        <taxon>Dorcoceras</taxon>
    </lineage>
</organism>
<feature type="region of interest" description="Disordered" evidence="1">
    <location>
        <begin position="149"/>
        <end position="169"/>
    </location>
</feature>
<name>A0A2Z7D6B3_9LAMI</name>
<accession>A0A2Z7D6B3</accession>
<sequence length="169" mass="19504">MLLIFLRCCSNIILLLFSRGNNQSQRKSSRNKNPVATLRNQNDVVTTNLNDIVTGHQLVSSLLTRNQQLVAFLFQRLISQHYWYRINISCFIIKTVSHCSLDWLEPISTYSPRLDRFYYQDDDVAPTSSTSSRYINKPAGRIPLEEIYYDSSRNNPNPTTATGRTPRTL</sequence>
<feature type="signal peptide" evidence="2">
    <location>
        <begin position="1"/>
        <end position="24"/>
    </location>
</feature>
<evidence type="ECO:0000313" key="4">
    <source>
        <dbReference type="Proteomes" id="UP000250235"/>
    </source>
</evidence>
<dbReference type="AlphaFoldDB" id="A0A2Z7D6B3"/>
<feature type="chain" id="PRO_5016328698" evidence="2">
    <location>
        <begin position="25"/>
        <end position="169"/>
    </location>
</feature>
<feature type="compositionally biased region" description="Polar residues" evidence="1">
    <location>
        <begin position="151"/>
        <end position="169"/>
    </location>
</feature>
<gene>
    <name evidence="3" type="ORF">F511_23437</name>
</gene>
<protein>
    <submittedName>
        <fullName evidence="3">Uncharacterized protein</fullName>
    </submittedName>
</protein>